<dbReference type="Pfam" id="PF06965">
    <property type="entry name" value="Na_H_antiport_1"/>
    <property type="match status" value="1"/>
</dbReference>
<dbReference type="PANTHER" id="PTHR30341:SF0">
    <property type="entry name" value="NA(+)_H(+) ANTIPORTER NHAA"/>
    <property type="match status" value="1"/>
</dbReference>
<evidence type="ECO:0000256" key="4">
    <source>
        <dbReference type="ARBA" id="ARBA00022989"/>
    </source>
</evidence>
<keyword evidence="3 6" id="KW-0812">Transmembrane</keyword>
<dbReference type="PANTHER" id="PTHR30341">
    <property type="entry name" value="SODIUM ION/PROTON ANTIPORTER NHAA-RELATED"/>
    <property type="match status" value="1"/>
</dbReference>
<dbReference type="InterPro" id="IPR023171">
    <property type="entry name" value="Na/H_antiporter_dom_sf"/>
</dbReference>
<feature type="non-terminal residue" evidence="7">
    <location>
        <position position="216"/>
    </location>
</feature>
<dbReference type="GO" id="GO:0006885">
    <property type="term" value="P:regulation of pH"/>
    <property type="evidence" value="ECO:0007669"/>
    <property type="project" value="InterPro"/>
</dbReference>
<feature type="transmembrane region" description="Helical" evidence="6">
    <location>
        <begin position="7"/>
        <end position="33"/>
    </location>
</feature>
<evidence type="ECO:0000256" key="3">
    <source>
        <dbReference type="ARBA" id="ARBA00022692"/>
    </source>
</evidence>
<protein>
    <submittedName>
        <fullName evidence="7">Na+/H+ antiporter NhaA</fullName>
    </submittedName>
</protein>
<proteinExistence type="predicted"/>
<sequence>QNYTNGGYVLIMVTVLAMIIANSPLASMYFSWWDVPVSLQIGSFNLFSHHGEPMTLMQFINDALMAIFFFSVGLEIKREVLVGELSSVKQALLPVIAAVGGIVLPILIFRMVAEGEDILRGSAIPMATDIAFSLGILSMLGRRVPIGLKIFLATLAVADDVGGILAIAIFYSGEIYFTYLLYAFGLLVVLLMGSKWHINSKMFYILIGIAVWFLFL</sequence>
<feature type="transmembrane region" description="Helical" evidence="6">
    <location>
        <begin position="118"/>
        <end position="138"/>
    </location>
</feature>
<dbReference type="GO" id="GO:0005886">
    <property type="term" value="C:plasma membrane"/>
    <property type="evidence" value="ECO:0007669"/>
    <property type="project" value="UniProtKB-SubCell"/>
</dbReference>
<evidence type="ECO:0000256" key="5">
    <source>
        <dbReference type="ARBA" id="ARBA00023136"/>
    </source>
</evidence>
<evidence type="ECO:0000256" key="1">
    <source>
        <dbReference type="ARBA" id="ARBA00004429"/>
    </source>
</evidence>
<dbReference type="AlphaFoldDB" id="A0A354M1A4"/>
<feature type="transmembrane region" description="Helical" evidence="6">
    <location>
        <begin position="91"/>
        <end position="112"/>
    </location>
</feature>
<feature type="transmembrane region" description="Helical" evidence="6">
    <location>
        <begin position="150"/>
        <end position="170"/>
    </location>
</feature>
<accession>A0A354M1A4</accession>
<reference evidence="7 8" key="1">
    <citation type="journal article" date="2018" name="Nat. Biotechnol.">
        <title>A standardized bacterial taxonomy based on genome phylogeny substantially revises the tree of life.</title>
        <authorList>
            <person name="Parks D.H."/>
            <person name="Chuvochina M."/>
            <person name="Waite D.W."/>
            <person name="Rinke C."/>
            <person name="Skarshewski A."/>
            <person name="Chaumeil P.A."/>
            <person name="Hugenholtz P."/>
        </authorList>
    </citation>
    <scope>NUCLEOTIDE SEQUENCE [LARGE SCALE GENOMIC DNA]</scope>
    <source>
        <strain evidence="7">UBA11482</strain>
    </source>
</reference>
<organism evidence="7 8">
    <name type="scientific">Coprobacter fastidiosus</name>
    <dbReference type="NCBI Taxonomy" id="1099853"/>
    <lineage>
        <taxon>Bacteria</taxon>
        <taxon>Pseudomonadati</taxon>
        <taxon>Bacteroidota</taxon>
        <taxon>Bacteroidia</taxon>
        <taxon>Bacteroidales</taxon>
        <taxon>Barnesiellaceae</taxon>
        <taxon>Coprobacter</taxon>
    </lineage>
</organism>
<dbReference type="GO" id="GO:0015385">
    <property type="term" value="F:sodium:proton antiporter activity"/>
    <property type="evidence" value="ECO:0007669"/>
    <property type="project" value="TreeGrafter"/>
</dbReference>
<keyword evidence="4 6" id="KW-1133">Transmembrane helix</keyword>
<feature type="transmembrane region" description="Helical" evidence="6">
    <location>
        <begin position="53"/>
        <end position="70"/>
    </location>
</feature>
<dbReference type="InterPro" id="IPR004670">
    <property type="entry name" value="NhaA"/>
</dbReference>
<evidence type="ECO:0000313" key="8">
    <source>
        <dbReference type="Proteomes" id="UP000262954"/>
    </source>
</evidence>
<keyword evidence="5 6" id="KW-0472">Membrane</keyword>
<name>A0A354M1A4_9BACT</name>
<evidence type="ECO:0000313" key="7">
    <source>
        <dbReference type="EMBL" id="HBJ08293.1"/>
    </source>
</evidence>
<gene>
    <name evidence="7" type="ORF">DDY73_04755</name>
</gene>
<keyword evidence="2" id="KW-1003">Cell membrane</keyword>
<comment type="subcellular location">
    <subcellularLocation>
        <location evidence="1">Cell inner membrane</location>
        <topology evidence="1">Multi-pass membrane protein</topology>
    </subcellularLocation>
</comment>
<comment type="caution">
    <text evidence="7">The sequence shown here is derived from an EMBL/GenBank/DDBJ whole genome shotgun (WGS) entry which is preliminary data.</text>
</comment>
<evidence type="ECO:0000256" key="2">
    <source>
        <dbReference type="ARBA" id="ARBA00022475"/>
    </source>
</evidence>
<dbReference type="Gene3D" id="1.20.1530.10">
    <property type="entry name" value="Na+/H+ antiporter like domain"/>
    <property type="match status" value="1"/>
</dbReference>
<feature type="non-terminal residue" evidence="7">
    <location>
        <position position="1"/>
    </location>
</feature>
<feature type="transmembrane region" description="Helical" evidence="6">
    <location>
        <begin position="198"/>
        <end position="215"/>
    </location>
</feature>
<evidence type="ECO:0000256" key="6">
    <source>
        <dbReference type="SAM" id="Phobius"/>
    </source>
</evidence>
<dbReference type="EMBL" id="DNWC01000061">
    <property type="protein sequence ID" value="HBJ08293.1"/>
    <property type="molecule type" value="Genomic_DNA"/>
</dbReference>
<dbReference type="Proteomes" id="UP000262954">
    <property type="component" value="Unassembled WGS sequence"/>
</dbReference>
<feature type="transmembrane region" description="Helical" evidence="6">
    <location>
        <begin position="176"/>
        <end position="193"/>
    </location>
</feature>